<dbReference type="PANTHER" id="PTHR34606">
    <property type="entry name" value="BON DOMAIN-CONTAINING PROTEIN"/>
    <property type="match status" value="1"/>
</dbReference>
<reference evidence="3 4" key="1">
    <citation type="submission" date="2016-10" db="EMBL/GenBank/DDBJ databases">
        <authorList>
            <person name="de Groot N.N."/>
        </authorList>
    </citation>
    <scope>NUCLEOTIDE SEQUENCE [LARGE SCALE GENOMIC DNA]</scope>
    <source>
        <strain evidence="3 4">CGMCC 1.10076</strain>
    </source>
</reference>
<gene>
    <name evidence="3" type="ORF">SAMN04487935_1979</name>
</gene>
<dbReference type="STRING" id="1128970.SAMN04487935_1979"/>
<dbReference type="PROSITE" id="PS50914">
    <property type="entry name" value="BON"/>
    <property type="match status" value="3"/>
</dbReference>
<feature type="domain" description="BON" evidence="2">
    <location>
        <begin position="28"/>
        <end position="96"/>
    </location>
</feature>
<sequence>MLQQKSIANIGDANESNYKFLNIHTMKTNEELQKDVQNAIKWEPLLHAAEIGVSVKDGVVTLSGTVDGYFKKTEAEDAAKNVAGVKAVVEKIEVHYSNGFNKSDNDIATEVLKGLSDSWSVPDDKVKVKVENGWVTLEGEMPWNYQREAAKSAVNYLAGVKGVTNNIKIKSEVHDAIEKKDVEKALARSWALNSKDVNVKVDGTNVRLTGTVSSLYQKEEAGRLAWKTPGIWSIDNDLVVEYDYAFME</sequence>
<dbReference type="SMART" id="SM00749">
    <property type="entry name" value="BON"/>
    <property type="match status" value="3"/>
</dbReference>
<dbReference type="InterPro" id="IPR014004">
    <property type="entry name" value="Transpt-assoc_nodulatn_dom_bac"/>
</dbReference>
<dbReference type="InterPro" id="IPR007055">
    <property type="entry name" value="BON_dom"/>
</dbReference>
<organism evidence="3 4">
    <name type="scientific">Flavobacterium noncentrifugens</name>
    <dbReference type="NCBI Taxonomy" id="1128970"/>
    <lineage>
        <taxon>Bacteria</taxon>
        <taxon>Pseudomonadati</taxon>
        <taxon>Bacteroidota</taxon>
        <taxon>Flavobacteriia</taxon>
        <taxon>Flavobacteriales</taxon>
        <taxon>Flavobacteriaceae</taxon>
        <taxon>Flavobacterium</taxon>
    </lineage>
</organism>
<evidence type="ECO:0000256" key="1">
    <source>
        <dbReference type="ARBA" id="ARBA00022729"/>
    </source>
</evidence>
<evidence type="ECO:0000313" key="4">
    <source>
        <dbReference type="Proteomes" id="UP000199580"/>
    </source>
</evidence>
<evidence type="ECO:0000259" key="2">
    <source>
        <dbReference type="PROSITE" id="PS50914"/>
    </source>
</evidence>
<dbReference type="AlphaFoldDB" id="A0A1G8WWI8"/>
<proteinExistence type="predicted"/>
<dbReference type="InterPro" id="IPR051686">
    <property type="entry name" value="Lipoprotein_DolP"/>
</dbReference>
<feature type="domain" description="BON" evidence="2">
    <location>
        <begin position="103"/>
        <end position="171"/>
    </location>
</feature>
<keyword evidence="1" id="KW-0732">Signal</keyword>
<dbReference type="Proteomes" id="UP000199580">
    <property type="component" value="Unassembled WGS sequence"/>
</dbReference>
<dbReference type="Pfam" id="PF04972">
    <property type="entry name" value="BON"/>
    <property type="match status" value="3"/>
</dbReference>
<accession>A0A1G8WWI8</accession>
<keyword evidence="4" id="KW-1185">Reference proteome</keyword>
<dbReference type="Gene3D" id="3.30.1340.30">
    <property type="match status" value="3"/>
</dbReference>
<dbReference type="PANTHER" id="PTHR34606:SF4">
    <property type="entry name" value="OUTER MEMBRANE LIPOPROTEIN DOLP"/>
    <property type="match status" value="1"/>
</dbReference>
<evidence type="ECO:0000313" key="3">
    <source>
        <dbReference type="EMBL" id="SDJ82728.1"/>
    </source>
</evidence>
<dbReference type="EMBL" id="FNEZ01000002">
    <property type="protein sequence ID" value="SDJ82728.1"/>
    <property type="molecule type" value="Genomic_DNA"/>
</dbReference>
<name>A0A1G8WWI8_9FLAO</name>
<feature type="domain" description="BON" evidence="2">
    <location>
        <begin position="174"/>
        <end position="242"/>
    </location>
</feature>
<protein>
    <submittedName>
        <fullName evidence="3">Osmotically-inducible protein OsmY, contains BON domain</fullName>
    </submittedName>
</protein>